<feature type="transmembrane region" description="Helical" evidence="1">
    <location>
        <begin position="57"/>
        <end position="76"/>
    </location>
</feature>
<evidence type="ECO:0000313" key="3">
    <source>
        <dbReference type="Proteomes" id="UP000002190"/>
    </source>
</evidence>
<organism evidence="2 3">
    <name type="scientific">Paraburkholderia atlantica</name>
    <dbReference type="NCBI Taxonomy" id="2654982"/>
    <lineage>
        <taxon>Bacteria</taxon>
        <taxon>Pseudomonadati</taxon>
        <taxon>Pseudomonadota</taxon>
        <taxon>Betaproteobacteria</taxon>
        <taxon>Burkholderiales</taxon>
        <taxon>Burkholderiaceae</taxon>
        <taxon>Paraburkholderia</taxon>
    </lineage>
</organism>
<dbReference type="EMBL" id="CP002016">
    <property type="protein sequence ID" value="ADG20891.1"/>
    <property type="molecule type" value="Genomic_DNA"/>
</dbReference>
<keyword evidence="1" id="KW-0812">Transmembrane</keyword>
<sequence length="203" mass="22202">MADGNRDPLKRAPTRDSVVQWTGRSAYAVVSLVFAAAILLAWIASFNGKPAEISPDYWRCVAVVGIPAASGIAWRVQKALVGSWYKPRYASQERQMGIGEAWATGAIAAAVLVMFGARAFANVMNQVIGVSYIAKYDVVNTYIRKGKRTCYGLVIVNVRDPLDRFEFCVTKSEHEGTAVGDKLQVSGRRSKYVNEVLGYSTAQ</sequence>
<dbReference type="AlphaFoldDB" id="D5WNL2"/>
<keyword evidence="2" id="KW-0614">Plasmid</keyword>
<accession>D5WNL2</accession>
<reference evidence="2 3" key="2">
    <citation type="journal article" date="2012" name="J. Bacteriol.">
        <title>Genome Sequences of Burkholderia sp. Strains CCGE1002 and H160, Isolated from Legume Nodules in Mexico and Brazil.</title>
        <authorList>
            <person name="Ormeno-Orrillo E."/>
            <person name="Rogel M.A."/>
            <person name="Chueire L.M."/>
            <person name="Tiedje J.M."/>
            <person name="Martinez-Romero E."/>
            <person name="Hungria M."/>
        </authorList>
    </citation>
    <scope>NUCLEOTIDE SEQUENCE [LARGE SCALE GENOMIC DNA]</scope>
    <source>
        <strain evidence="2 3">CCGE1002</strain>
        <plasmid evidence="3">pBC201</plasmid>
    </source>
</reference>
<dbReference type="HOGENOM" id="CLU_1440002_0_0_4"/>
<proteinExistence type="predicted"/>
<evidence type="ECO:0000256" key="1">
    <source>
        <dbReference type="SAM" id="Phobius"/>
    </source>
</evidence>
<evidence type="ECO:0000313" key="2">
    <source>
        <dbReference type="EMBL" id="ADG20891.1"/>
    </source>
</evidence>
<dbReference type="eggNOG" id="ENOG5030WZQ">
    <property type="taxonomic scope" value="Bacteria"/>
</dbReference>
<protein>
    <submittedName>
        <fullName evidence="2">Uncharacterized protein</fullName>
    </submittedName>
</protein>
<geneLocation type="plasmid" evidence="2 3">
    <name>pBC201</name>
</geneLocation>
<dbReference type="Proteomes" id="UP000002190">
    <property type="component" value="Plasmid pBC201"/>
</dbReference>
<gene>
    <name evidence="2" type="ordered locus">BC1002_7145</name>
</gene>
<dbReference type="KEGG" id="bge:BC1002_7145"/>
<reference evidence="3" key="1">
    <citation type="submission" date="2010-04" db="EMBL/GenBank/DDBJ databases">
        <title>Complete sequence of plasmid 1 of Burkholderia sp. CCGE1002.</title>
        <authorList>
            <consortium name="US DOE Joint Genome Institute"/>
            <person name="Lucas S."/>
            <person name="Copeland A."/>
            <person name="Lapidus A."/>
            <person name="Cheng J.-F."/>
            <person name="Bruce D."/>
            <person name="Goodwin L."/>
            <person name="Pitluck S."/>
            <person name="Chertkov O."/>
            <person name="Detter J.C."/>
            <person name="Han C."/>
            <person name="Tapia R."/>
            <person name="Land M."/>
            <person name="Hauser L."/>
            <person name="Kyrpides N."/>
            <person name="Ovchinnikova G."/>
            <person name="Martinez-Romero E."/>
            <person name="Hernandez M.A.R."/>
            <person name="Tiedje J.M."/>
            <person name="Woyke T."/>
        </authorList>
    </citation>
    <scope>NUCLEOTIDE SEQUENCE [LARGE SCALE GENOMIC DNA]</scope>
    <source>
        <strain evidence="3">CCGE1002</strain>
        <plasmid evidence="3">pBC201</plasmid>
    </source>
</reference>
<name>D5WNL2_PARAM</name>
<feature type="transmembrane region" description="Helical" evidence="1">
    <location>
        <begin position="25"/>
        <end position="45"/>
    </location>
</feature>
<keyword evidence="1" id="KW-1133">Transmembrane helix</keyword>
<feature type="transmembrane region" description="Helical" evidence="1">
    <location>
        <begin position="96"/>
        <end position="117"/>
    </location>
</feature>
<keyword evidence="1" id="KW-0472">Membrane</keyword>